<evidence type="ECO:0000256" key="4">
    <source>
        <dbReference type="ARBA" id="ARBA00022884"/>
    </source>
</evidence>
<dbReference type="InterPro" id="IPR023574">
    <property type="entry name" value="Ribosomal_uL4_dom_sf"/>
</dbReference>
<keyword evidence="6 8" id="KW-0687">Ribonucleoprotein</keyword>
<dbReference type="InterPro" id="IPR002136">
    <property type="entry name" value="Ribosomal_uL4"/>
</dbReference>
<dbReference type="GO" id="GO:0005840">
    <property type="term" value="C:ribosome"/>
    <property type="evidence" value="ECO:0007669"/>
    <property type="project" value="UniProtKB-KW"/>
</dbReference>
<comment type="similarity">
    <text evidence="2 8">Belongs to the universal ribosomal protein uL4 family.</text>
</comment>
<dbReference type="Gene3D" id="3.40.1370.10">
    <property type="match status" value="1"/>
</dbReference>
<evidence type="ECO:0000256" key="1">
    <source>
        <dbReference type="ARBA" id="ARBA00004083"/>
    </source>
</evidence>
<dbReference type="RefSeq" id="YP_009497994.1">
    <property type="nucleotide sequence ID" value="NC_038051.1"/>
</dbReference>
<organism evidence="10">
    <name type="scientific">Gracilaria firma</name>
    <dbReference type="NCBI Taxonomy" id="2510791"/>
    <lineage>
        <taxon>Eukaryota</taxon>
        <taxon>Rhodophyta</taxon>
        <taxon>Florideophyceae</taxon>
        <taxon>Rhodymeniophycidae</taxon>
        <taxon>Gracilariales</taxon>
        <taxon>Gracilariaceae</taxon>
        <taxon>Gracilaria</taxon>
    </lineage>
</organism>
<evidence type="ECO:0000256" key="9">
    <source>
        <dbReference type="SAM" id="MobiDB-lite"/>
    </source>
</evidence>
<feature type="compositionally biased region" description="Basic residues" evidence="9">
    <location>
        <begin position="67"/>
        <end position="78"/>
    </location>
</feature>
<evidence type="ECO:0000256" key="6">
    <source>
        <dbReference type="ARBA" id="ARBA00023274"/>
    </source>
</evidence>
<evidence type="ECO:0000256" key="7">
    <source>
        <dbReference type="ARBA" id="ARBA00035208"/>
    </source>
</evidence>
<dbReference type="SUPFAM" id="SSF52166">
    <property type="entry name" value="Ribosomal protein L4"/>
    <property type="match status" value="1"/>
</dbReference>
<keyword evidence="10" id="KW-0934">Plastid</keyword>
<keyword evidence="4 8" id="KW-0694">RNA-binding</keyword>
<evidence type="ECO:0000256" key="5">
    <source>
        <dbReference type="ARBA" id="ARBA00022980"/>
    </source>
</evidence>
<name>A0A2Z2JIN0_9FLOR</name>
<dbReference type="Pfam" id="PF00573">
    <property type="entry name" value="Ribosomal_L4"/>
    <property type="match status" value="1"/>
</dbReference>
<dbReference type="PANTHER" id="PTHR10746:SF17">
    <property type="entry name" value="LARGE RIBOSOMAL SUBUNIT PROTEIN UL4C"/>
    <property type="match status" value="1"/>
</dbReference>
<feature type="region of interest" description="Disordered" evidence="9">
    <location>
        <begin position="55"/>
        <end position="85"/>
    </location>
</feature>
<dbReference type="GO" id="GO:0003735">
    <property type="term" value="F:structural constituent of ribosome"/>
    <property type="evidence" value="ECO:0007669"/>
    <property type="project" value="InterPro"/>
</dbReference>
<evidence type="ECO:0000256" key="2">
    <source>
        <dbReference type="ARBA" id="ARBA00010528"/>
    </source>
</evidence>
<dbReference type="PANTHER" id="PTHR10746">
    <property type="entry name" value="50S RIBOSOMAL PROTEIN L4"/>
    <property type="match status" value="1"/>
</dbReference>
<keyword evidence="3 8" id="KW-0699">rRNA-binding</keyword>
<dbReference type="GO" id="GO:0019843">
    <property type="term" value="F:rRNA binding"/>
    <property type="evidence" value="ECO:0007669"/>
    <property type="project" value="UniProtKB-UniRule"/>
</dbReference>
<dbReference type="EMBL" id="KY018922">
    <property type="protein sequence ID" value="ART65257.1"/>
    <property type="molecule type" value="Genomic_DNA"/>
</dbReference>
<comment type="subunit">
    <text evidence="8">Part of the 50S ribosomal subunit.</text>
</comment>
<dbReference type="GO" id="GO:0009507">
    <property type="term" value="C:chloroplast"/>
    <property type="evidence" value="ECO:0007669"/>
    <property type="project" value="UniProtKB-SubCell"/>
</dbReference>
<evidence type="ECO:0000256" key="8">
    <source>
        <dbReference type="HAMAP-Rule" id="MF_01328"/>
    </source>
</evidence>
<comment type="function">
    <text evidence="1 8">Probably binds the 23S rRNA.</text>
</comment>
<reference evidence="10" key="1">
    <citation type="submission" date="2016-10" db="EMBL/GenBank/DDBJ databases">
        <title>Early insights into the genome sequencing of Gracilaria changii (Rhodophyta, Gracilariales).</title>
        <authorList>
            <person name="Ho C.-L."/>
        </authorList>
    </citation>
    <scope>NUCLEOTIDE SEQUENCE</scope>
</reference>
<evidence type="ECO:0000313" key="10">
    <source>
        <dbReference type="EMBL" id="ART65257.1"/>
    </source>
</evidence>
<dbReference type="HAMAP" id="MF_01328_B">
    <property type="entry name" value="Ribosomal_uL4_B"/>
    <property type="match status" value="1"/>
</dbReference>
<dbReference type="InterPro" id="IPR013005">
    <property type="entry name" value="Ribosomal_uL4-like"/>
</dbReference>
<dbReference type="AlphaFoldDB" id="A0A2Z2JIN0"/>
<dbReference type="GeneID" id="37500258"/>
<proteinExistence type="inferred from homology"/>
<gene>
    <name evidence="8 10" type="primary">rpl4</name>
</gene>
<comment type="subcellular location">
    <subcellularLocation>
        <location evidence="8">Plastid</location>
        <location evidence="8">Chloroplast</location>
    </subcellularLocation>
</comment>
<sequence length="220" mass="25322">MNTKKKLVYSIISSKDINETYDQEMIIKLCKQDNNNIHVLHRALIQQLINNRANNANTKTRSEVRGGGKKPWKQKGTGRARAGSNRSPLWRGGGVIFGPHTKTNKNKINKKEKRLALRILIENKFKNTIITENFIDQLSKPNTKIIIDRLKKYKLDTNKKNNILIIVSEKTCNLYLSTRNLKNVELLNANHLNIISLLKANQIIINKDALNIINRTYNEQ</sequence>
<dbReference type="GO" id="GO:1990904">
    <property type="term" value="C:ribonucleoprotein complex"/>
    <property type="evidence" value="ECO:0007669"/>
    <property type="project" value="UniProtKB-KW"/>
</dbReference>
<dbReference type="GO" id="GO:0006412">
    <property type="term" value="P:translation"/>
    <property type="evidence" value="ECO:0007669"/>
    <property type="project" value="UniProtKB-UniRule"/>
</dbReference>
<accession>A0A2Z2JIN0</accession>
<evidence type="ECO:0000256" key="3">
    <source>
        <dbReference type="ARBA" id="ARBA00022730"/>
    </source>
</evidence>
<protein>
    <recommendedName>
        <fullName evidence="7 8">Large ribosomal subunit protein uL4c</fullName>
    </recommendedName>
</protein>
<keyword evidence="10" id="KW-0150">Chloroplast</keyword>
<keyword evidence="5 8" id="KW-0689">Ribosomal protein</keyword>
<dbReference type="NCBIfam" id="TIGR03953">
    <property type="entry name" value="rplD_bact"/>
    <property type="match status" value="1"/>
</dbReference>
<geneLocation type="chloroplast" evidence="10"/>